<feature type="transmembrane region" description="Helical" evidence="2">
    <location>
        <begin position="272"/>
        <end position="291"/>
    </location>
</feature>
<name>A0A975GZW4_9CAUL</name>
<organism evidence="3 4">
    <name type="scientific">Brevundimonas goettingensis</name>
    <dbReference type="NCBI Taxonomy" id="2774190"/>
    <lineage>
        <taxon>Bacteria</taxon>
        <taxon>Pseudomonadati</taxon>
        <taxon>Pseudomonadota</taxon>
        <taxon>Alphaproteobacteria</taxon>
        <taxon>Caulobacterales</taxon>
        <taxon>Caulobacteraceae</taxon>
        <taxon>Brevundimonas</taxon>
    </lineage>
</organism>
<evidence type="ECO:0000313" key="3">
    <source>
        <dbReference type="EMBL" id="QTC93055.1"/>
    </source>
</evidence>
<feature type="transmembrane region" description="Helical" evidence="2">
    <location>
        <begin position="89"/>
        <end position="108"/>
    </location>
</feature>
<feature type="transmembrane region" description="Helical" evidence="2">
    <location>
        <begin position="204"/>
        <end position="222"/>
    </location>
</feature>
<feature type="transmembrane region" description="Helical" evidence="2">
    <location>
        <begin position="377"/>
        <end position="398"/>
    </location>
</feature>
<gene>
    <name evidence="3" type="ORF">IFJ75_09535</name>
</gene>
<dbReference type="Pfam" id="PF13687">
    <property type="entry name" value="DUF4153"/>
    <property type="match status" value="1"/>
</dbReference>
<feature type="region of interest" description="Disordered" evidence="1">
    <location>
        <begin position="606"/>
        <end position="629"/>
    </location>
</feature>
<dbReference type="RefSeq" id="WP_207932332.1">
    <property type="nucleotide sequence ID" value="NZ_CP062222.1"/>
</dbReference>
<feature type="transmembrane region" description="Helical" evidence="2">
    <location>
        <begin position="26"/>
        <end position="43"/>
    </location>
</feature>
<dbReference type="Proteomes" id="UP000663918">
    <property type="component" value="Chromosome"/>
</dbReference>
<evidence type="ECO:0000256" key="1">
    <source>
        <dbReference type="SAM" id="MobiDB-lite"/>
    </source>
</evidence>
<evidence type="ECO:0000313" key="4">
    <source>
        <dbReference type="Proteomes" id="UP000663918"/>
    </source>
</evidence>
<sequence>MTGSHDDHSASGRSGLAREGDRRATAAVRLGIGLLQGVALWWLTRSWPNEYRHPPLWPATDPWLFGCLFIVFAFLPVVLLAGVGRLRPVTLIVWGGIAGAVMAALAFHDIDRQGVKLDDTVLSPLFVVFTAVALFIGHHLIVPADRERRLIAPYPAYFDAAWMAGVQLALSIGFAGAFWLLLFLGAALFKVIGLTFLGDLIGKSWFAFPMTGLAFATAVQLTDVRDGLIRGVRAVALMLLSWLLLVMTVLAAGFLAALPFTGLKGLWDTGSATALVLASAGALIILINTAYQDGRPDNRPPLVLRIAVQVASLLLTPLIVLAVWGLMLRIGQYGLTPDRIIAAACALVGAVYAVGYGLGAIVPLIRKGSDWMKALEATNLASGVLAVAVILALFSPLADPARLSVADQVKRLEAGKVTPDKFDFGFLRFESGKVGQQAFEKLARSTDADIARRAQEARKMEDRWDSPKPDVAVDLRIEMLPAGTALPAAFPRSVVFDGSTGANQALTSCTSKDEPCKARLFDLDADGRDELLIAHRFAVIVFVLGDDGKWTSPGTYMPRICAGVGRGDMRKTLETDQFQTEPQRWPGLRSSDSINWTFTPDTQCPGEAVRVDLVPPPPPPARPAPPPAR</sequence>
<feature type="compositionally biased region" description="Pro residues" evidence="1">
    <location>
        <begin position="614"/>
        <end position="629"/>
    </location>
</feature>
<feature type="transmembrane region" description="Helical" evidence="2">
    <location>
        <begin position="234"/>
        <end position="260"/>
    </location>
</feature>
<protein>
    <submittedName>
        <fullName evidence="3">DUF4153 domain-containing protein</fullName>
    </submittedName>
</protein>
<dbReference type="InterPro" id="IPR025291">
    <property type="entry name" value="DUF4153"/>
</dbReference>
<dbReference type="KEGG" id="bgoe:IFJ75_09535"/>
<proteinExistence type="predicted"/>
<keyword evidence="2" id="KW-0812">Transmembrane</keyword>
<keyword evidence="2" id="KW-1133">Transmembrane helix</keyword>
<evidence type="ECO:0000256" key="2">
    <source>
        <dbReference type="SAM" id="Phobius"/>
    </source>
</evidence>
<keyword evidence="4" id="KW-1185">Reference proteome</keyword>
<keyword evidence="2" id="KW-0472">Membrane</keyword>
<feature type="transmembrane region" description="Helical" evidence="2">
    <location>
        <begin position="340"/>
        <end position="365"/>
    </location>
</feature>
<feature type="transmembrane region" description="Helical" evidence="2">
    <location>
        <begin position="303"/>
        <end position="328"/>
    </location>
</feature>
<reference evidence="3" key="1">
    <citation type="submission" date="2020-09" db="EMBL/GenBank/DDBJ databases">
        <title>Brevundimonas sp. LVF2 isolated from a puddle in Goettingen, Germany.</title>
        <authorList>
            <person name="Friedrich I."/>
            <person name="Klassen A."/>
            <person name="Hannes N."/>
            <person name="Schneider D."/>
            <person name="Hertel R."/>
            <person name="Daniel R."/>
        </authorList>
    </citation>
    <scope>NUCLEOTIDE SEQUENCE</scope>
    <source>
        <strain evidence="3">LVF2</strain>
    </source>
</reference>
<feature type="transmembrane region" description="Helical" evidence="2">
    <location>
        <begin position="120"/>
        <end position="141"/>
    </location>
</feature>
<feature type="transmembrane region" description="Helical" evidence="2">
    <location>
        <begin position="63"/>
        <end position="82"/>
    </location>
</feature>
<dbReference type="AlphaFoldDB" id="A0A975GZW4"/>
<dbReference type="EMBL" id="CP062222">
    <property type="protein sequence ID" value="QTC93055.1"/>
    <property type="molecule type" value="Genomic_DNA"/>
</dbReference>
<accession>A0A975GZW4</accession>
<feature type="transmembrane region" description="Helical" evidence="2">
    <location>
        <begin position="162"/>
        <end position="192"/>
    </location>
</feature>